<dbReference type="SUPFAM" id="SSF55718">
    <property type="entry name" value="SCP-like"/>
    <property type="match status" value="1"/>
</dbReference>
<dbReference type="InterPro" id="IPR003033">
    <property type="entry name" value="SCP2_sterol-bd_dom"/>
</dbReference>
<name>A0AAX3PD62_AERHY</name>
<dbReference type="GO" id="GO:0006744">
    <property type="term" value="P:ubiquinone biosynthetic process"/>
    <property type="evidence" value="ECO:0007669"/>
    <property type="project" value="UniProtKB-UniRule"/>
</dbReference>
<dbReference type="GO" id="GO:0005829">
    <property type="term" value="C:cytosol"/>
    <property type="evidence" value="ECO:0007669"/>
    <property type="project" value="TreeGrafter"/>
</dbReference>
<dbReference type="PANTHER" id="PTHR10094:SF25">
    <property type="entry name" value="SCP2 STEROL-BINDING DOMAIN-CONTAINING PROTEIN 1"/>
    <property type="match status" value="1"/>
</dbReference>
<dbReference type="HAMAP" id="MF_02231">
    <property type="entry name" value="UbiT"/>
    <property type="match status" value="1"/>
</dbReference>
<dbReference type="KEGG" id="ahh:RY45_09510"/>
<accession>A0AAX3PD62</accession>
<organism evidence="4 6">
    <name type="scientific">Aeromonas hydrophila</name>
    <dbReference type="NCBI Taxonomy" id="644"/>
    <lineage>
        <taxon>Bacteria</taxon>
        <taxon>Pseudomonadati</taxon>
        <taxon>Pseudomonadota</taxon>
        <taxon>Gammaproteobacteria</taxon>
        <taxon>Aeromonadales</taxon>
        <taxon>Aeromonadaceae</taxon>
        <taxon>Aeromonas</taxon>
    </lineage>
</organism>
<feature type="domain" description="SCP2" evidence="2">
    <location>
        <begin position="35"/>
        <end position="134"/>
    </location>
</feature>
<dbReference type="Pfam" id="PF02036">
    <property type="entry name" value="SCP2"/>
    <property type="match status" value="1"/>
</dbReference>
<dbReference type="Proteomes" id="UP000253075">
    <property type="component" value="Unassembled WGS sequence"/>
</dbReference>
<dbReference type="InterPro" id="IPR036527">
    <property type="entry name" value="SCP2_sterol-bd_dom_sf"/>
</dbReference>
<gene>
    <name evidence="1" type="primary">ubiT</name>
    <name evidence="3" type="ORF">C6C11_03575</name>
    <name evidence="4" type="ORF">PY771_07170</name>
</gene>
<dbReference type="PIRSF" id="PIRSF025550">
    <property type="entry name" value="UCP025550_lpd_carrier"/>
    <property type="match status" value="1"/>
</dbReference>
<evidence type="ECO:0000259" key="2">
    <source>
        <dbReference type="Pfam" id="PF02036"/>
    </source>
</evidence>
<proteinExistence type="inferred from homology"/>
<evidence type="ECO:0000313" key="5">
    <source>
        <dbReference type="Proteomes" id="UP000253075"/>
    </source>
</evidence>
<reference evidence="4" key="4">
    <citation type="submission" date="2023-02" db="EMBL/GenBank/DDBJ databases">
        <title>The sequence of Aeromonas hydrophila K533.</title>
        <authorList>
            <person name="Luo X."/>
        </authorList>
    </citation>
    <scope>NUCLEOTIDE SEQUENCE</scope>
    <source>
        <strain evidence="4">K533</strain>
    </source>
</reference>
<evidence type="ECO:0000313" key="3">
    <source>
        <dbReference type="EMBL" id="RCF52617.1"/>
    </source>
</evidence>
<evidence type="ECO:0000313" key="6">
    <source>
        <dbReference type="Proteomes" id="UP001214666"/>
    </source>
</evidence>
<sequence length="179" mass="19992">MFQQLQRRLVEQAPRILRHPLKLVPFSLQQSLMERLLASVFKEAIADGDFEFLAGKWLKVEVSDLELCWFISEQDGKLVVARHCEQADVCFSGTTNDLILIAGRKEDPDSLFFQRKLKIEGNTELGLEVKNLMDSLDLDGLPSLVRYPLLDLATFIERAKAGSAQEAHSAPAGGVAPQL</sequence>
<protein>
    <recommendedName>
        <fullName evidence="1">Ubiquinone biosynthesis accessory factor UbiT</fullName>
    </recommendedName>
</protein>
<comment type="function">
    <text evidence="1">Required for O(2)-independent ubiquinone (coenzyme Q) biosynthesis. Likely functions as an accessory factor.</text>
</comment>
<comment type="similarity">
    <text evidence="1">Belongs to the UbiT family.</text>
</comment>
<dbReference type="KEGG" id="aaj:BOQ57_08545"/>
<reference evidence="5" key="2">
    <citation type="submission" date="2018-02" db="EMBL/GenBank/DDBJ databases">
        <title>Phenotypic characterization and whole genome analysis of multidrug-resistant, extended-spectrum beta-lactamase-producing bacteria isolated from dogs in Germany.</title>
        <authorList>
            <person name="Williamson C."/>
        </authorList>
    </citation>
    <scope>NUCLEOTIDE SEQUENCE [LARGE SCALE GENOMIC DNA]</scope>
    <source>
        <strain evidence="5">AFG_SD03_1510_Ahy_093</strain>
    </source>
</reference>
<evidence type="ECO:0000313" key="4">
    <source>
        <dbReference type="EMBL" id="WEE28093.1"/>
    </source>
</evidence>
<reference evidence="3 5" key="1">
    <citation type="journal article" date="2018" name="PLoS ONE">
        <title>Phenotypic characterization and whole genome analysis of extended-spectrum beta-lactamase-producing bacteria isolated from dogs in Germany.</title>
        <authorList>
            <person name="Boehmer T."/>
            <person name="Vogler A.J."/>
            <person name="Thomas A."/>
            <person name="Sauer S."/>
            <person name="Hergenroether M."/>
            <person name="Straubinger R.K."/>
            <person name="Birdsell D."/>
            <person name="Keim P."/>
            <person name="Sahl J.W."/>
            <person name="Williamson C.H."/>
            <person name="Riehm J.M."/>
        </authorList>
    </citation>
    <scope>NUCLEOTIDE SEQUENCE [LARGE SCALE GENOMIC DNA]</scope>
    <source>
        <strain evidence="3 5">AFG_SD03_1510_Ahy_093</strain>
    </source>
</reference>
<dbReference type="AlphaFoldDB" id="A0AAX3PD62"/>
<dbReference type="EMBL" id="PUTQ01000003">
    <property type="protein sequence ID" value="RCF52617.1"/>
    <property type="molecule type" value="Genomic_DNA"/>
</dbReference>
<dbReference type="EMBL" id="CP118942">
    <property type="protein sequence ID" value="WEE28093.1"/>
    <property type="molecule type" value="Genomic_DNA"/>
</dbReference>
<dbReference type="RefSeq" id="WP_039214938.1">
    <property type="nucleotide sequence ID" value="NZ_AP019193.1"/>
</dbReference>
<evidence type="ECO:0000256" key="1">
    <source>
        <dbReference type="HAMAP-Rule" id="MF_02231"/>
    </source>
</evidence>
<comment type="pathway">
    <text evidence="1">Cofactor biosynthesis; ubiquinone biosynthesis.</text>
</comment>
<dbReference type="InterPro" id="IPR016830">
    <property type="entry name" value="UbiT"/>
</dbReference>
<reference evidence="3" key="3">
    <citation type="submission" date="2018-02" db="EMBL/GenBank/DDBJ databases">
        <authorList>
            <person name="Williamson C."/>
        </authorList>
    </citation>
    <scope>NUCLEOTIDE SEQUENCE</scope>
    <source>
        <strain evidence="3">AFG_SD03_1510_Ahy_093</strain>
    </source>
</reference>
<dbReference type="PANTHER" id="PTHR10094">
    <property type="entry name" value="STEROL CARRIER PROTEIN 2 SCP-2 FAMILY PROTEIN"/>
    <property type="match status" value="1"/>
</dbReference>
<dbReference type="Gene3D" id="3.30.1050.10">
    <property type="entry name" value="SCP2 sterol-binding domain"/>
    <property type="match status" value="1"/>
</dbReference>
<keyword evidence="1" id="KW-0831">Ubiquinone biosynthesis</keyword>
<dbReference type="Proteomes" id="UP001214666">
    <property type="component" value="Chromosome"/>
</dbReference>